<dbReference type="EMBL" id="CAJOBE010001531">
    <property type="protein sequence ID" value="CAF3752055.1"/>
    <property type="molecule type" value="Genomic_DNA"/>
</dbReference>
<dbReference type="PANTHER" id="PTHR16469">
    <property type="entry name" value="UBIQUITIN-ASSOCIATED AND SH3 DOMAIN-CONTAINING BA-RELATED"/>
    <property type="match status" value="1"/>
</dbReference>
<dbReference type="InterPro" id="IPR051710">
    <property type="entry name" value="Phosphatase_SH3-domain"/>
</dbReference>
<sequence length="298" mass="34473">MYTNDYLTSDESGYYSSTSNRNDACLRFIIIRHGERVDNTYGLGWTRQAFNPAGQYYAFDANMPPTLPSRINWLEYELDTPLTLNGLQQSWNVGNILAQQNIPIIACYSSPAIRSIQTADQILGGLGQKMHIPIRLELGLFECSSWYAQLPINFMSYMELINSGFNIDTQYRSHLDNLPPLENEYEYYKRSKETMKKLIKLYKKRGGTILIVAHAPSLEVLTRHLMDEPPRPAQLFDLAGQVNYCGMTIVDRDPFSKSWQFRYSFDEQVNRQQQFNNALYSSATVNYRPRPLFSNLTY</sequence>
<evidence type="ECO:0000256" key="1">
    <source>
        <dbReference type="PIRSR" id="PIRSR613078-2"/>
    </source>
</evidence>
<dbReference type="InterPro" id="IPR013078">
    <property type="entry name" value="His_Pase_superF_clade-1"/>
</dbReference>
<dbReference type="PANTHER" id="PTHR16469:SF27">
    <property type="entry name" value="UBIQUITIN-ASSOCIATED AND SH3 DOMAIN-CONTAINING BA-RELATED"/>
    <property type="match status" value="1"/>
</dbReference>
<accession>A0A818YDY5</accession>
<dbReference type="PROSITE" id="PS00175">
    <property type="entry name" value="PG_MUTASE"/>
    <property type="match status" value="1"/>
</dbReference>
<feature type="binding site" evidence="1">
    <location>
        <position position="114"/>
    </location>
    <ligand>
        <name>substrate</name>
    </ligand>
</feature>
<protein>
    <recommendedName>
        <fullName evidence="4">Phosphoglycerate mutase</fullName>
    </recommendedName>
</protein>
<dbReference type="GO" id="GO:0003824">
    <property type="term" value="F:catalytic activity"/>
    <property type="evidence" value="ECO:0007669"/>
    <property type="project" value="InterPro"/>
</dbReference>
<dbReference type="SUPFAM" id="SSF53254">
    <property type="entry name" value="Phosphoglycerate mutase-like"/>
    <property type="match status" value="1"/>
</dbReference>
<dbReference type="InterPro" id="IPR001345">
    <property type="entry name" value="PG/BPGM_mutase_AS"/>
</dbReference>
<dbReference type="CDD" id="cd07067">
    <property type="entry name" value="HP_PGM_like"/>
    <property type="match status" value="1"/>
</dbReference>
<evidence type="ECO:0000313" key="3">
    <source>
        <dbReference type="Proteomes" id="UP000663874"/>
    </source>
</evidence>
<comment type="caution">
    <text evidence="2">The sequence shown here is derived from an EMBL/GenBank/DDBJ whole genome shotgun (WGS) entry which is preliminary data.</text>
</comment>
<dbReference type="Gene3D" id="3.40.50.1240">
    <property type="entry name" value="Phosphoglycerate mutase-like"/>
    <property type="match status" value="1"/>
</dbReference>
<dbReference type="Proteomes" id="UP000663874">
    <property type="component" value="Unassembled WGS sequence"/>
</dbReference>
<proteinExistence type="predicted"/>
<organism evidence="2 3">
    <name type="scientific">Rotaria sordida</name>
    <dbReference type="NCBI Taxonomy" id="392033"/>
    <lineage>
        <taxon>Eukaryota</taxon>
        <taxon>Metazoa</taxon>
        <taxon>Spiralia</taxon>
        <taxon>Gnathifera</taxon>
        <taxon>Rotifera</taxon>
        <taxon>Eurotatoria</taxon>
        <taxon>Bdelloidea</taxon>
        <taxon>Philodinida</taxon>
        <taxon>Philodinidae</taxon>
        <taxon>Rotaria</taxon>
    </lineage>
</organism>
<evidence type="ECO:0000313" key="2">
    <source>
        <dbReference type="EMBL" id="CAF3752055.1"/>
    </source>
</evidence>
<name>A0A818YDY5_9BILA</name>
<dbReference type="Pfam" id="PF00300">
    <property type="entry name" value="His_Phos_1"/>
    <property type="match status" value="1"/>
</dbReference>
<reference evidence="2" key="1">
    <citation type="submission" date="2021-02" db="EMBL/GenBank/DDBJ databases">
        <authorList>
            <person name="Nowell W R."/>
        </authorList>
    </citation>
    <scope>NUCLEOTIDE SEQUENCE</scope>
</reference>
<feature type="binding site" evidence="1">
    <location>
        <begin position="142"/>
        <end position="147"/>
    </location>
    <ligand>
        <name>substrate</name>
    </ligand>
</feature>
<evidence type="ECO:0008006" key="4">
    <source>
        <dbReference type="Google" id="ProtNLM"/>
    </source>
</evidence>
<gene>
    <name evidence="2" type="ORF">FNK824_LOCUS12302</name>
</gene>
<dbReference type="InterPro" id="IPR029033">
    <property type="entry name" value="His_PPase_superfam"/>
</dbReference>
<dbReference type="AlphaFoldDB" id="A0A818YDY5"/>